<feature type="region of interest" description="Disordered" evidence="6">
    <location>
        <begin position="269"/>
        <end position="288"/>
    </location>
</feature>
<evidence type="ECO:0000256" key="5">
    <source>
        <dbReference type="ARBA" id="ARBA00023242"/>
    </source>
</evidence>
<dbReference type="GO" id="GO:0008270">
    <property type="term" value="F:zinc ion binding"/>
    <property type="evidence" value="ECO:0007669"/>
    <property type="project" value="UniProtKB-KW"/>
</dbReference>
<evidence type="ECO:0000313" key="8">
    <source>
        <dbReference type="EMBL" id="PWY99013.1"/>
    </source>
</evidence>
<dbReference type="PROSITE" id="PS50171">
    <property type="entry name" value="ZF_MATRIN"/>
    <property type="match status" value="1"/>
</dbReference>
<feature type="compositionally biased region" description="Basic and acidic residues" evidence="6">
    <location>
        <begin position="110"/>
        <end position="122"/>
    </location>
</feature>
<dbReference type="EMBL" id="KZ819196">
    <property type="protein sequence ID" value="PWY99013.1"/>
    <property type="molecule type" value="Genomic_DNA"/>
</dbReference>
<dbReference type="InterPro" id="IPR003604">
    <property type="entry name" value="Matrin/U1-like-C_Znf_C2H2"/>
</dbReference>
<feature type="compositionally biased region" description="Basic and acidic residues" evidence="6">
    <location>
        <begin position="172"/>
        <end position="188"/>
    </location>
</feature>
<dbReference type="PANTHER" id="PTHR13173">
    <property type="entry name" value="WW DOMAIN BINDING PROTEIN 4"/>
    <property type="match status" value="1"/>
</dbReference>
<evidence type="ECO:0000256" key="1">
    <source>
        <dbReference type="ARBA" id="ARBA00004123"/>
    </source>
</evidence>
<reference evidence="8 9" key="1">
    <citation type="journal article" date="2018" name="Mol. Biol. Evol.">
        <title>Broad Genomic Sampling Reveals a Smut Pathogenic Ancestry of the Fungal Clade Ustilaginomycotina.</title>
        <authorList>
            <person name="Kijpornyongpan T."/>
            <person name="Mondo S.J."/>
            <person name="Barry K."/>
            <person name="Sandor L."/>
            <person name="Lee J."/>
            <person name="Lipzen A."/>
            <person name="Pangilinan J."/>
            <person name="LaButti K."/>
            <person name="Hainaut M."/>
            <person name="Henrissat B."/>
            <person name="Grigoriev I.V."/>
            <person name="Spatafora J.W."/>
            <person name="Aime M.C."/>
        </authorList>
    </citation>
    <scope>NUCLEOTIDE SEQUENCE [LARGE SCALE GENOMIC DNA]</scope>
    <source>
        <strain evidence="8 9">MCA 3645</strain>
    </source>
</reference>
<keyword evidence="9" id="KW-1185">Reference proteome</keyword>
<gene>
    <name evidence="8" type="ORF">BCV70DRAFT_122510</name>
</gene>
<dbReference type="Gene3D" id="3.30.160.60">
    <property type="entry name" value="Classic Zinc Finger"/>
    <property type="match status" value="1"/>
</dbReference>
<evidence type="ECO:0000256" key="3">
    <source>
        <dbReference type="ARBA" id="ARBA00022771"/>
    </source>
</evidence>
<comment type="subcellular location">
    <subcellularLocation>
        <location evidence="1">Nucleus</location>
    </subcellularLocation>
</comment>
<dbReference type="GO" id="GO:0003723">
    <property type="term" value="F:RNA binding"/>
    <property type="evidence" value="ECO:0007669"/>
    <property type="project" value="TreeGrafter"/>
</dbReference>
<feature type="region of interest" description="Disordered" evidence="6">
    <location>
        <begin position="22"/>
        <end position="199"/>
    </location>
</feature>
<dbReference type="GO" id="GO:0071011">
    <property type="term" value="C:precatalytic spliceosome"/>
    <property type="evidence" value="ECO:0007669"/>
    <property type="project" value="TreeGrafter"/>
</dbReference>
<protein>
    <recommendedName>
        <fullName evidence="7">Matrin-type domain-containing protein</fullName>
    </recommendedName>
</protein>
<feature type="domain" description="Matrin-type" evidence="7">
    <location>
        <begin position="11"/>
        <end position="42"/>
    </location>
</feature>
<dbReference type="InterPro" id="IPR036236">
    <property type="entry name" value="Znf_C2H2_sf"/>
</dbReference>
<dbReference type="STRING" id="1882483.A0A317XL15"/>
<feature type="compositionally biased region" description="Low complexity" evidence="6">
    <location>
        <begin position="123"/>
        <end position="137"/>
    </location>
</feature>
<organism evidence="8 9">
    <name type="scientific">Testicularia cyperi</name>
    <dbReference type="NCBI Taxonomy" id="1882483"/>
    <lineage>
        <taxon>Eukaryota</taxon>
        <taxon>Fungi</taxon>
        <taxon>Dikarya</taxon>
        <taxon>Basidiomycota</taxon>
        <taxon>Ustilaginomycotina</taxon>
        <taxon>Ustilaginomycetes</taxon>
        <taxon>Ustilaginales</taxon>
        <taxon>Anthracoideaceae</taxon>
        <taxon>Testicularia</taxon>
    </lineage>
</organism>
<feature type="region of interest" description="Disordered" evidence="6">
    <location>
        <begin position="213"/>
        <end position="260"/>
    </location>
</feature>
<evidence type="ECO:0000256" key="2">
    <source>
        <dbReference type="ARBA" id="ARBA00022723"/>
    </source>
</evidence>
<keyword evidence="4" id="KW-0862">Zinc</keyword>
<accession>A0A317XL15</accession>
<dbReference type="GO" id="GO:0000398">
    <property type="term" value="P:mRNA splicing, via spliceosome"/>
    <property type="evidence" value="ECO:0007669"/>
    <property type="project" value="InterPro"/>
</dbReference>
<dbReference type="Pfam" id="PF06220">
    <property type="entry name" value="zf-U1"/>
    <property type="match status" value="1"/>
</dbReference>
<evidence type="ECO:0000313" key="9">
    <source>
        <dbReference type="Proteomes" id="UP000246740"/>
    </source>
</evidence>
<dbReference type="SMART" id="SM00451">
    <property type="entry name" value="ZnF_U1"/>
    <property type="match status" value="1"/>
</dbReference>
<proteinExistence type="predicted"/>
<keyword evidence="5" id="KW-0539">Nucleus</keyword>
<sequence length="288" mass="31265">MADVWISRKRWTCKYCNVTVNDDAPSRQHHESGQRHKNNVERALEQLYRTGERERQNAETARREMDRIERLAAVSYAKDQQRDATERLASGSLPPDKGASSDVLGSGSKQKPEFRARKKPDAARAAAATSATSQSADEQVQRAAQPGDWEEAAPSASEPSLPGSGALETDEPSDRQHARAFRLREKTGVLDNDADESDDDALAQIKVKRTKLAHLSPRAATNPTAKAKAKAEEEEEDGSKLQSVKAEAMGERNAQEASVQDGAAAGAGLFKKRRAGTGAGARRVRPLG</sequence>
<dbReference type="OrthoDB" id="191651at2759"/>
<evidence type="ECO:0000256" key="4">
    <source>
        <dbReference type="ARBA" id="ARBA00022833"/>
    </source>
</evidence>
<dbReference type="InterPro" id="IPR013085">
    <property type="entry name" value="U1-CZ_Znf_C2H2"/>
</dbReference>
<dbReference type="Proteomes" id="UP000246740">
    <property type="component" value="Unassembled WGS sequence"/>
</dbReference>
<name>A0A317XL15_9BASI</name>
<dbReference type="InParanoid" id="A0A317XL15"/>
<evidence type="ECO:0000256" key="6">
    <source>
        <dbReference type="SAM" id="MobiDB-lite"/>
    </source>
</evidence>
<evidence type="ECO:0000259" key="7">
    <source>
        <dbReference type="PROSITE" id="PS50171"/>
    </source>
</evidence>
<dbReference type="PANTHER" id="PTHR13173:SF10">
    <property type="entry name" value="WW DOMAIN-BINDING PROTEIN 4"/>
    <property type="match status" value="1"/>
</dbReference>
<feature type="compositionally biased region" description="Basic and acidic residues" evidence="6">
    <location>
        <begin position="24"/>
        <end position="70"/>
    </location>
</feature>
<keyword evidence="2" id="KW-0479">Metal-binding</keyword>
<dbReference type="SUPFAM" id="SSF57667">
    <property type="entry name" value="beta-beta-alpha zinc fingers"/>
    <property type="match status" value="1"/>
</dbReference>
<dbReference type="FunCoup" id="A0A317XL15">
    <property type="interactions" value="14"/>
</dbReference>
<keyword evidence="3" id="KW-0863">Zinc-finger</keyword>
<dbReference type="AlphaFoldDB" id="A0A317XL15"/>
<dbReference type="InterPro" id="IPR040023">
    <property type="entry name" value="WBP4"/>
</dbReference>
<dbReference type="InterPro" id="IPR000690">
    <property type="entry name" value="Matrin/U1-C_Znf_C2H2"/>
</dbReference>